<keyword evidence="3" id="KW-1185">Reference proteome</keyword>
<feature type="region of interest" description="Disordered" evidence="1">
    <location>
        <begin position="1"/>
        <end position="45"/>
    </location>
</feature>
<protein>
    <submittedName>
        <fullName evidence="2">Uncharacterized protein</fullName>
    </submittedName>
</protein>
<name>A0A3M6UAE5_POCDA</name>
<evidence type="ECO:0000256" key="1">
    <source>
        <dbReference type="SAM" id="MobiDB-lite"/>
    </source>
</evidence>
<feature type="region of interest" description="Disordered" evidence="1">
    <location>
        <begin position="72"/>
        <end position="93"/>
    </location>
</feature>
<organism evidence="2 3">
    <name type="scientific">Pocillopora damicornis</name>
    <name type="common">Cauliflower coral</name>
    <name type="synonym">Millepora damicornis</name>
    <dbReference type="NCBI Taxonomy" id="46731"/>
    <lineage>
        <taxon>Eukaryota</taxon>
        <taxon>Metazoa</taxon>
        <taxon>Cnidaria</taxon>
        <taxon>Anthozoa</taxon>
        <taxon>Hexacorallia</taxon>
        <taxon>Scleractinia</taxon>
        <taxon>Astrocoeniina</taxon>
        <taxon>Pocilloporidae</taxon>
        <taxon>Pocillopora</taxon>
    </lineage>
</organism>
<gene>
    <name evidence="2" type="ORF">pdam_00018311</name>
</gene>
<reference evidence="2 3" key="1">
    <citation type="journal article" date="2018" name="Sci. Rep.">
        <title>Comparative analysis of the Pocillopora damicornis genome highlights role of immune system in coral evolution.</title>
        <authorList>
            <person name="Cunning R."/>
            <person name="Bay R.A."/>
            <person name="Gillette P."/>
            <person name="Baker A.C."/>
            <person name="Traylor-Knowles N."/>
        </authorList>
    </citation>
    <scope>NUCLEOTIDE SEQUENCE [LARGE SCALE GENOMIC DNA]</scope>
    <source>
        <strain evidence="2">RSMAS</strain>
        <tissue evidence="2">Whole animal</tissue>
    </source>
</reference>
<feature type="compositionally biased region" description="Basic and acidic residues" evidence="1">
    <location>
        <begin position="7"/>
        <end position="41"/>
    </location>
</feature>
<dbReference type="Proteomes" id="UP000275408">
    <property type="component" value="Unassembled WGS sequence"/>
</dbReference>
<dbReference type="AlphaFoldDB" id="A0A3M6UAE5"/>
<evidence type="ECO:0000313" key="3">
    <source>
        <dbReference type="Proteomes" id="UP000275408"/>
    </source>
</evidence>
<accession>A0A3M6UAE5</accession>
<sequence>MTEEECLCDRTYRAHQRQESKPEKHENRSLPRHTNQDHKGPESQFLYSQLGRVVIKKHTYLTPITHATYPWNYAQPPGRKSAFKMPKTVYPKR</sequence>
<proteinExistence type="predicted"/>
<evidence type="ECO:0000313" key="2">
    <source>
        <dbReference type="EMBL" id="RMX50458.1"/>
    </source>
</evidence>
<comment type="caution">
    <text evidence="2">The sequence shown here is derived from an EMBL/GenBank/DDBJ whole genome shotgun (WGS) entry which is preliminary data.</text>
</comment>
<dbReference type="EMBL" id="RCHS01001947">
    <property type="protein sequence ID" value="RMX50458.1"/>
    <property type="molecule type" value="Genomic_DNA"/>
</dbReference>